<keyword evidence="1" id="KW-0472">Membrane</keyword>
<dbReference type="InterPro" id="IPR009305">
    <property type="entry name" value="Mpo1-like"/>
</dbReference>
<proteinExistence type="predicted"/>
<dbReference type="PANTHER" id="PTHR28026">
    <property type="entry name" value="DUF962 DOMAIN PROTEIN (AFU_ORTHOLOGUE AFUA_8G05310)"/>
    <property type="match status" value="1"/>
</dbReference>
<name>A0A1U7LWY4_NEOID</name>
<dbReference type="GO" id="GO:0016020">
    <property type="term" value="C:membrane"/>
    <property type="evidence" value="ECO:0007669"/>
    <property type="project" value="GOC"/>
</dbReference>
<dbReference type="Proteomes" id="UP000186594">
    <property type="component" value="Unassembled WGS sequence"/>
</dbReference>
<dbReference type="OMA" id="INVACWI"/>
<sequence>MFYWNRLLGSPLLAYEELKQQTLYLPILIMMAVTARNFHHTVPYSNKIAGVLHVVSWLAQFYGHGVHEKRAPALLDNLLQAIFLAPFFVFIEVLFMLGYRPTLQARLESIFVKDREAFERKSSKKPQ</sequence>
<keyword evidence="3" id="KW-1185">Reference proteome</keyword>
<feature type="transmembrane region" description="Helical" evidence="1">
    <location>
        <begin position="78"/>
        <end position="99"/>
    </location>
</feature>
<organism evidence="2 3">
    <name type="scientific">Neolecta irregularis (strain DAH-3)</name>
    <dbReference type="NCBI Taxonomy" id="1198029"/>
    <lineage>
        <taxon>Eukaryota</taxon>
        <taxon>Fungi</taxon>
        <taxon>Dikarya</taxon>
        <taxon>Ascomycota</taxon>
        <taxon>Taphrinomycotina</taxon>
        <taxon>Neolectales</taxon>
        <taxon>Neolectaceae</taxon>
        <taxon>Neolecta</taxon>
    </lineage>
</organism>
<reference evidence="2 3" key="1">
    <citation type="submission" date="2016-04" db="EMBL/GenBank/DDBJ databases">
        <title>Evolutionary innovation and constraint leading to complex multicellularity in the Ascomycota.</title>
        <authorList>
            <person name="Cisse O."/>
            <person name="Nguyen A."/>
            <person name="Hewitt D.A."/>
            <person name="Jedd G."/>
            <person name="Stajich J.E."/>
        </authorList>
    </citation>
    <scope>NUCLEOTIDE SEQUENCE [LARGE SCALE GENOMIC DNA]</scope>
    <source>
        <strain evidence="2 3">DAH-3</strain>
    </source>
</reference>
<dbReference type="Pfam" id="PF06127">
    <property type="entry name" value="Mpo1-like"/>
    <property type="match status" value="1"/>
</dbReference>
<dbReference type="GO" id="GO:0005783">
    <property type="term" value="C:endoplasmic reticulum"/>
    <property type="evidence" value="ECO:0007669"/>
    <property type="project" value="TreeGrafter"/>
</dbReference>
<dbReference type="AlphaFoldDB" id="A0A1U7LWY4"/>
<keyword evidence="1" id="KW-0812">Transmembrane</keyword>
<evidence type="ECO:0000256" key="1">
    <source>
        <dbReference type="SAM" id="Phobius"/>
    </source>
</evidence>
<gene>
    <name evidence="2" type="ORF">NEOLI_000424</name>
</gene>
<evidence type="ECO:0000313" key="2">
    <source>
        <dbReference type="EMBL" id="OLL27128.1"/>
    </source>
</evidence>
<dbReference type="GO" id="GO:0046521">
    <property type="term" value="P:sphingoid catabolic process"/>
    <property type="evidence" value="ECO:0007669"/>
    <property type="project" value="TreeGrafter"/>
</dbReference>
<dbReference type="EMBL" id="LXFE01000119">
    <property type="protein sequence ID" value="OLL27128.1"/>
    <property type="molecule type" value="Genomic_DNA"/>
</dbReference>
<evidence type="ECO:0000313" key="3">
    <source>
        <dbReference type="Proteomes" id="UP000186594"/>
    </source>
</evidence>
<protein>
    <submittedName>
        <fullName evidence="2">Putative endoplasmic reticulum membrane protein</fullName>
    </submittedName>
</protein>
<accession>A0A1U7LWY4</accession>
<dbReference type="PANTHER" id="PTHR28026:SF9">
    <property type="entry name" value="2-HYDROXY-PALMITIC ACID DIOXYGENASE MPO1"/>
    <property type="match status" value="1"/>
</dbReference>
<comment type="caution">
    <text evidence="2">The sequence shown here is derived from an EMBL/GenBank/DDBJ whole genome shotgun (WGS) entry which is preliminary data.</text>
</comment>
<dbReference type="OrthoDB" id="2124888at2759"/>
<keyword evidence="1" id="KW-1133">Transmembrane helix</keyword>